<protein>
    <recommendedName>
        <fullName evidence="1">Damage-control phosphatase ARMT1-like metal-binding domain-containing protein</fullName>
    </recommendedName>
</protein>
<dbReference type="Gene3D" id="1.10.8.380">
    <property type="entry name" value="Uncharacterised protein PF01937, DUF89, domain 1"/>
    <property type="match status" value="1"/>
</dbReference>
<accession>A0A0W8E2I4</accession>
<evidence type="ECO:0000313" key="2">
    <source>
        <dbReference type="EMBL" id="KUG02834.1"/>
    </source>
</evidence>
<name>A0A0W8E2I4_9ZZZZ</name>
<dbReference type="Gene3D" id="3.40.50.10880">
    <property type="entry name" value="Uncharacterised protein PF01937, DUF89, domain 3"/>
    <property type="match status" value="1"/>
</dbReference>
<organism evidence="2">
    <name type="scientific">hydrocarbon metagenome</name>
    <dbReference type="NCBI Taxonomy" id="938273"/>
    <lineage>
        <taxon>unclassified sequences</taxon>
        <taxon>metagenomes</taxon>
        <taxon>ecological metagenomes</taxon>
    </lineage>
</organism>
<dbReference type="InterPro" id="IPR036075">
    <property type="entry name" value="ARMT-1-like_metal-bd_sf"/>
</dbReference>
<dbReference type="InterPro" id="IPR002791">
    <property type="entry name" value="ARMT1-like_metal-bd"/>
</dbReference>
<proteinExistence type="predicted"/>
<comment type="caution">
    <text evidence="2">The sequence shown here is derived from an EMBL/GenBank/DDBJ whole genome shotgun (WGS) entry which is preliminary data.</text>
</comment>
<dbReference type="AlphaFoldDB" id="A0A0W8E2I4"/>
<evidence type="ECO:0000259" key="1">
    <source>
        <dbReference type="Pfam" id="PF01937"/>
    </source>
</evidence>
<dbReference type="PIRSF" id="PIRSF006593">
    <property type="entry name" value="UCP006593"/>
    <property type="match status" value="1"/>
</dbReference>
<feature type="domain" description="Damage-control phosphatase ARMT1-like metal-binding" evidence="1">
    <location>
        <begin position="3"/>
        <end position="252"/>
    </location>
</feature>
<dbReference type="EMBL" id="LNQE01001907">
    <property type="protein sequence ID" value="KUG02834.1"/>
    <property type="molecule type" value="Genomic_DNA"/>
</dbReference>
<dbReference type="SUPFAM" id="SSF111321">
    <property type="entry name" value="AF1104-like"/>
    <property type="match status" value="1"/>
</dbReference>
<sequence>MKTYYDCIPCLLRQTVGAMRMSGADDGIQEKLIRFVLRETADMDLNETPPYMAALIHRQIREVLDDPDPYAEVKQQFNTLALDLYEKLQQQIKSAADPFETAVRISIAGNIIDFGVRADIGPQDVDETILECLHSPIAFNTASELSHSIQQADNILFLGDNAGEIVFDRLLIEQMPGEKVCYVVKAMPVINDATMEDAVSTGMTERVRVIDNGSDAPGTILKLCSPQFIQEFYKADLVIAKGQANYETLSEVDNK</sequence>
<reference evidence="2" key="1">
    <citation type="journal article" date="2015" name="Proc. Natl. Acad. Sci. U.S.A.">
        <title>Networks of energetic and metabolic interactions define dynamics in microbial communities.</title>
        <authorList>
            <person name="Embree M."/>
            <person name="Liu J.K."/>
            <person name="Al-Bassam M.M."/>
            <person name="Zengler K."/>
        </authorList>
    </citation>
    <scope>NUCLEOTIDE SEQUENCE</scope>
</reference>
<dbReference type="Gene3D" id="1.10.285.20">
    <property type="entry name" value="Uncharacterised protein PF01937, DUF89, domain 2"/>
    <property type="match status" value="1"/>
</dbReference>
<dbReference type="Pfam" id="PF01937">
    <property type="entry name" value="ARMT1-like_dom"/>
    <property type="match status" value="1"/>
</dbReference>
<dbReference type="InterPro" id="IPR014444">
    <property type="entry name" value="PH1575-like"/>
</dbReference>
<gene>
    <name evidence="2" type="ORF">ASZ90_019767</name>
</gene>